<organism evidence="5 6">
    <name type="scientific">Flexivirga alba</name>
    <dbReference type="NCBI Taxonomy" id="702742"/>
    <lineage>
        <taxon>Bacteria</taxon>
        <taxon>Bacillati</taxon>
        <taxon>Actinomycetota</taxon>
        <taxon>Actinomycetes</taxon>
        <taxon>Micrococcales</taxon>
        <taxon>Dermacoccaceae</taxon>
        <taxon>Flexivirga</taxon>
    </lineage>
</organism>
<dbReference type="InterPro" id="IPR017853">
    <property type="entry name" value="GH"/>
</dbReference>
<evidence type="ECO:0000259" key="4">
    <source>
        <dbReference type="Pfam" id="PF00933"/>
    </source>
</evidence>
<evidence type="ECO:0000256" key="3">
    <source>
        <dbReference type="ARBA" id="ARBA00023295"/>
    </source>
</evidence>
<accession>A0ABW2ACL1</accession>
<feature type="domain" description="Glycoside hydrolase family 3 N-terminal" evidence="4">
    <location>
        <begin position="65"/>
        <end position="378"/>
    </location>
</feature>
<dbReference type="InterPro" id="IPR006311">
    <property type="entry name" value="TAT_signal"/>
</dbReference>
<dbReference type="EMBL" id="JBHSWH010000001">
    <property type="protein sequence ID" value="MFC6704575.1"/>
    <property type="molecule type" value="Genomic_DNA"/>
</dbReference>
<dbReference type="GO" id="GO:0016787">
    <property type="term" value="F:hydrolase activity"/>
    <property type="evidence" value="ECO:0007669"/>
    <property type="project" value="UniProtKB-KW"/>
</dbReference>
<dbReference type="PANTHER" id="PTHR30480:SF14">
    <property type="entry name" value="HYDROLASE, PUTATIVE (AFU_ORTHOLOGUE AFUA_4G13770)-RELATED"/>
    <property type="match status" value="1"/>
</dbReference>
<comment type="similarity">
    <text evidence="1">Belongs to the glycosyl hydrolase 3 family.</text>
</comment>
<evidence type="ECO:0000313" key="6">
    <source>
        <dbReference type="Proteomes" id="UP001596298"/>
    </source>
</evidence>
<dbReference type="RefSeq" id="WP_382398931.1">
    <property type="nucleotide sequence ID" value="NZ_JBHSWH010000001.1"/>
</dbReference>
<dbReference type="Gene3D" id="3.20.20.300">
    <property type="entry name" value="Glycoside hydrolase, family 3, N-terminal domain"/>
    <property type="match status" value="1"/>
</dbReference>
<dbReference type="Proteomes" id="UP001596298">
    <property type="component" value="Unassembled WGS sequence"/>
</dbReference>
<evidence type="ECO:0000256" key="1">
    <source>
        <dbReference type="ARBA" id="ARBA00005336"/>
    </source>
</evidence>
<keyword evidence="2 5" id="KW-0378">Hydrolase</keyword>
<dbReference type="Pfam" id="PF00933">
    <property type="entry name" value="Glyco_hydro_3"/>
    <property type="match status" value="1"/>
</dbReference>
<dbReference type="SUPFAM" id="SSF51445">
    <property type="entry name" value="(Trans)glycosidases"/>
    <property type="match status" value="1"/>
</dbReference>
<proteinExistence type="inferred from homology"/>
<dbReference type="InterPro" id="IPR001764">
    <property type="entry name" value="Glyco_hydro_3_N"/>
</dbReference>
<evidence type="ECO:0000313" key="5">
    <source>
        <dbReference type="EMBL" id="MFC6704575.1"/>
    </source>
</evidence>
<reference evidence="6" key="1">
    <citation type="journal article" date="2019" name="Int. J. Syst. Evol. Microbiol.">
        <title>The Global Catalogue of Microorganisms (GCM) 10K type strain sequencing project: providing services to taxonomists for standard genome sequencing and annotation.</title>
        <authorList>
            <consortium name="The Broad Institute Genomics Platform"/>
            <consortium name="The Broad Institute Genome Sequencing Center for Infectious Disease"/>
            <person name="Wu L."/>
            <person name="Ma J."/>
        </authorList>
    </citation>
    <scope>NUCLEOTIDE SEQUENCE [LARGE SCALE GENOMIC DNA]</scope>
    <source>
        <strain evidence="6">CCUG 58127</strain>
    </source>
</reference>
<gene>
    <name evidence="5" type="ORF">ACFQDH_04650</name>
</gene>
<keyword evidence="6" id="KW-1185">Reference proteome</keyword>
<comment type="caution">
    <text evidence="5">The sequence shown here is derived from an EMBL/GenBank/DDBJ whole genome shotgun (WGS) entry which is preliminary data.</text>
</comment>
<dbReference type="PROSITE" id="PS51318">
    <property type="entry name" value="TAT"/>
    <property type="match status" value="1"/>
</dbReference>
<dbReference type="PANTHER" id="PTHR30480">
    <property type="entry name" value="BETA-HEXOSAMINIDASE-RELATED"/>
    <property type="match status" value="1"/>
</dbReference>
<sequence>MGSQVRISQFPISRRTVLRAGGVIGGGLALGLASTQSALADPPWFAKLSPEQQVGQRVIFSYPGATPSDEMLQLIKDGMVGGLIFFGENILSLAQIADVVTELKAAHAQSPTSDSPLLLMTDQEGGVVRRLRGQEPILSEKQVGASADPLAEATKAGNGAGLALKSIGMNLNLAPVEDVYREEGNFDDRFGRSYSSDFAVCGELGAAFVQAERATGVASTAKHYPGLGWATRDENTDLGVVTLSQSAAEIRAIDEAAFTPVIAAGVELVMTSWATYPAIDPDYPAGLSKIFVDGELRGRQHFQGVTITDALEAGALDPYGDTGERSVLAADAGMDVLLCSGRDVQQGKDAVSGVTAALASGRLNPGHFKIALTRVRRLRDSLS</sequence>
<dbReference type="InterPro" id="IPR036962">
    <property type="entry name" value="Glyco_hydro_3_N_sf"/>
</dbReference>
<dbReference type="InterPro" id="IPR050226">
    <property type="entry name" value="NagZ_Beta-hexosaminidase"/>
</dbReference>
<evidence type="ECO:0000256" key="2">
    <source>
        <dbReference type="ARBA" id="ARBA00022801"/>
    </source>
</evidence>
<keyword evidence="3" id="KW-0326">Glycosidase</keyword>
<name>A0ABW2ACL1_9MICO</name>
<protein>
    <submittedName>
        <fullName evidence="5">Glycoside hydrolase family 3 N-terminal domain-containing protein</fullName>
    </submittedName>
</protein>